<accession>A0AA49JJ85</accession>
<dbReference type="PANTHER" id="PTHR24421">
    <property type="entry name" value="NITRATE/NITRITE SENSOR PROTEIN NARX-RELATED"/>
    <property type="match status" value="1"/>
</dbReference>
<evidence type="ECO:0000313" key="10">
    <source>
        <dbReference type="EMBL" id="WKN38997.1"/>
    </source>
</evidence>
<dbReference type="Gene3D" id="3.30.565.10">
    <property type="entry name" value="Histidine kinase-like ATPase, C-terminal domain"/>
    <property type="match status" value="1"/>
</dbReference>
<reference evidence="10" key="2">
    <citation type="journal article" date="2024" name="Antonie Van Leeuwenhoek">
        <title>Roseihalotalea indica gen. nov., sp. nov., a halophilic Bacteroidetes from mesopelagic Southwest Indian Ocean with higher carbohydrate metabolic potential.</title>
        <authorList>
            <person name="Chen B."/>
            <person name="Zhang M."/>
            <person name="Lin D."/>
            <person name="Ye J."/>
            <person name="Tang K."/>
        </authorList>
    </citation>
    <scope>NUCLEOTIDE SEQUENCE</scope>
    <source>
        <strain evidence="10">TK19036</strain>
    </source>
</reference>
<proteinExistence type="predicted"/>
<dbReference type="SUPFAM" id="SSF55874">
    <property type="entry name" value="ATPase domain of HSP90 chaperone/DNA topoisomerase II/histidine kinase"/>
    <property type="match status" value="1"/>
</dbReference>
<gene>
    <name evidence="10" type="ORF">K4G66_09815</name>
</gene>
<protein>
    <submittedName>
        <fullName evidence="10">ATP-binding protein</fullName>
    </submittedName>
</protein>
<dbReference type="InterPro" id="IPR011712">
    <property type="entry name" value="Sig_transdc_His_kin_sub3_dim/P"/>
</dbReference>
<dbReference type="Gene3D" id="1.20.5.1930">
    <property type="match status" value="1"/>
</dbReference>
<dbReference type="Pfam" id="PF02518">
    <property type="entry name" value="HATPase_c"/>
    <property type="match status" value="1"/>
</dbReference>
<dbReference type="EMBL" id="CP120682">
    <property type="protein sequence ID" value="WKN38997.1"/>
    <property type="molecule type" value="Genomic_DNA"/>
</dbReference>
<reference evidence="10" key="1">
    <citation type="journal article" date="2023" name="Comput. Struct. Biotechnol. J.">
        <title>Discovery of a novel marine Bacteroidetes with a rich repertoire of carbohydrate-active enzymes.</title>
        <authorList>
            <person name="Chen B."/>
            <person name="Liu G."/>
            <person name="Chen Q."/>
            <person name="Wang H."/>
            <person name="Liu L."/>
            <person name="Tang K."/>
        </authorList>
    </citation>
    <scope>NUCLEOTIDE SEQUENCE</scope>
    <source>
        <strain evidence="10">TK19036</strain>
    </source>
</reference>
<feature type="domain" description="Histidine kinase/HSP90-like ATPase" evidence="9">
    <location>
        <begin position="111"/>
        <end position="208"/>
    </location>
</feature>
<keyword evidence="6" id="KW-1133">Transmembrane helix</keyword>
<name>A0AA49JJ85_9BACT</name>
<evidence type="ECO:0000256" key="7">
    <source>
        <dbReference type="ARBA" id="ARBA00023012"/>
    </source>
</evidence>
<dbReference type="Pfam" id="PF07730">
    <property type="entry name" value="HisKA_3"/>
    <property type="match status" value="1"/>
</dbReference>
<keyword evidence="2" id="KW-1003">Cell membrane</keyword>
<evidence type="ECO:0000259" key="9">
    <source>
        <dbReference type="SMART" id="SM00387"/>
    </source>
</evidence>
<keyword evidence="4" id="KW-0812">Transmembrane</keyword>
<keyword evidence="5" id="KW-0418">Kinase</keyword>
<evidence type="ECO:0000256" key="6">
    <source>
        <dbReference type="ARBA" id="ARBA00022989"/>
    </source>
</evidence>
<keyword evidence="10" id="KW-0067">ATP-binding</keyword>
<keyword evidence="3" id="KW-0808">Transferase</keyword>
<dbReference type="SMART" id="SM00387">
    <property type="entry name" value="HATPase_c"/>
    <property type="match status" value="1"/>
</dbReference>
<dbReference type="GO" id="GO:0046983">
    <property type="term" value="F:protein dimerization activity"/>
    <property type="evidence" value="ECO:0007669"/>
    <property type="project" value="InterPro"/>
</dbReference>
<dbReference type="InterPro" id="IPR036890">
    <property type="entry name" value="HATPase_C_sf"/>
</dbReference>
<keyword evidence="7" id="KW-0902">Two-component regulatory system</keyword>
<dbReference type="AlphaFoldDB" id="A0AA49JJ85"/>
<dbReference type="GO" id="GO:0005886">
    <property type="term" value="C:plasma membrane"/>
    <property type="evidence" value="ECO:0007669"/>
    <property type="project" value="UniProtKB-SubCell"/>
</dbReference>
<evidence type="ECO:0000256" key="3">
    <source>
        <dbReference type="ARBA" id="ARBA00022679"/>
    </source>
</evidence>
<dbReference type="InterPro" id="IPR050482">
    <property type="entry name" value="Sensor_HK_TwoCompSys"/>
</dbReference>
<dbReference type="GO" id="GO:0005524">
    <property type="term" value="F:ATP binding"/>
    <property type="evidence" value="ECO:0007669"/>
    <property type="project" value="UniProtKB-KW"/>
</dbReference>
<keyword evidence="10" id="KW-0547">Nucleotide-binding</keyword>
<dbReference type="PANTHER" id="PTHR24421:SF37">
    <property type="entry name" value="SENSOR HISTIDINE KINASE NARS"/>
    <property type="match status" value="1"/>
</dbReference>
<evidence type="ECO:0000256" key="2">
    <source>
        <dbReference type="ARBA" id="ARBA00022475"/>
    </source>
</evidence>
<evidence type="ECO:0000256" key="4">
    <source>
        <dbReference type="ARBA" id="ARBA00022692"/>
    </source>
</evidence>
<evidence type="ECO:0000256" key="5">
    <source>
        <dbReference type="ARBA" id="ARBA00022777"/>
    </source>
</evidence>
<organism evidence="10">
    <name type="scientific">Roseihalotalea indica</name>
    <dbReference type="NCBI Taxonomy" id="2867963"/>
    <lineage>
        <taxon>Bacteria</taxon>
        <taxon>Pseudomonadati</taxon>
        <taxon>Bacteroidota</taxon>
        <taxon>Cytophagia</taxon>
        <taxon>Cytophagales</taxon>
        <taxon>Catalimonadaceae</taxon>
        <taxon>Roseihalotalea</taxon>
    </lineage>
</organism>
<dbReference type="CDD" id="cd16917">
    <property type="entry name" value="HATPase_UhpB-NarQ-NarX-like"/>
    <property type="match status" value="1"/>
</dbReference>
<dbReference type="InterPro" id="IPR003594">
    <property type="entry name" value="HATPase_dom"/>
</dbReference>
<dbReference type="GO" id="GO:0000155">
    <property type="term" value="F:phosphorelay sensor kinase activity"/>
    <property type="evidence" value="ECO:0007669"/>
    <property type="project" value="InterPro"/>
</dbReference>
<sequence length="223" mass="24894">MEVSLMSLESERKRLSREIHDGIGPLLSLLNLYVHQLQEKQTDDLLTCKLSEVLKKTIREAHDISAKLSSSTLEQRGLNEALQEYCALASQSAALPIDLTCSISQHALHHTLLLSLYRITQELIHNAIKHSGATLIWVRLQEEDGCIKLQIRDNGIGFQMASPSDSTNEPHLGISNIQHRLSAFQGTILVTSGQPQGCQIQINIPLSKNSFHENHHSRRSLTV</sequence>
<keyword evidence="8" id="KW-0472">Membrane</keyword>
<comment type="subcellular location">
    <subcellularLocation>
        <location evidence="1">Cell membrane</location>
        <topology evidence="1">Multi-pass membrane protein</topology>
    </subcellularLocation>
</comment>
<evidence type="ECO:0000256" key="1">
    <source>
        <dbReference type="ARBA" id="ARBA00004651"/>
    </source>
</evidence>
<evidence type="ECO:0000256" key="8">
    <source>
        <dbReference type="ARBA" id="ARBA00023136"/>
    </source>
</evidence>